<organism evidence="5 6">
    <name type="scientific">Clostridium aromativorans</name>
    <dbReference type="NCBI Taxonomy" id="2836848"/>
    <lineage>
        <taxon>Bacteria</taxon>
        <taxon>Bacillati</taxon>
        <taxon>Bacillota</taxon>
        <taxon>Clostridia</taxon>
        <taxon>Eubacteriales</taxon>
        <taxon>Clostridiaceae</taxon>
        <taxon>Clostridium</taxon>
    </lineage>
</organism>
<reference evidence="5" key="1">
    <citation type="submission" date="2021-11" db="EMBL/GenBank/DDBJ databases">
        <authorList>
            <person name="Qingchun L."/>
            <person name="Dong Z."/>
            <person name="Zongwei Q."/>
            <person name="Jia Z."/>
            <person name="Duotao L."/>
        </authorList>
    </citation>
    <scope>NUCLEOTIDE SEQUENCE</scope>
    <source>
        <strain evidence="5">WLY-B-L2</strain>
    </source>
</reference>
<dbReference type="EMBL" id="JAJJPB010000039">
    <property type="protein sequence ID" value="MCC9296628.1"/>
    <property type="molecule type" value="Genomic_DNA"/>
</dbReference>
<dbReference type="PANTHER" id="PTHR43201:SF5">
    <property type="entry name" value="MEDIUM-CHAIN ACYL-COA LIGASE ACSF2, MITOCHONDRIAL"/>
    <property type="match status" value="1"/>
</dbReference>
<evidence type="ECO:0000256" key="2">
    <source>
        <dbReference type="ARBA" id="ARBA00022598"/>
    </source>
</evidence>
<dbReference type="InterPro" id="IPR000873">
    <property type="entry name" value="AMP-dep_synth/lig_dom"/>
</dbReference>
<dbReference type="InterPro" id="IPR025110">
    <property type="entry name" value="AMP-bd_C"/>
</dbReference>
<dbReference type="SUPFAM" id="SSF56801">
    <property type="entry name" value="Acetyl-CoA synthetase-like"/>
    <property type="match status" value="1"/>
</dbReference>
<keyword evidence="6" id="KW-1185">Reference proteome</keyword>
<accession>A0ABS8ND24</accession>
<evidence type="ECO:0000259" key="4">
    <source>
        <dbReference type="Pfam" id="PF13193"/>
    </source>
</evidence>
<feature type="domain" description="AMP-dependent synthetase/ligase" evidence="3">
    <location>
        <begin position="17"/>
        <end position="385"/>
    </location>
</feature>
<gene>
    <name evidence="5" type="ORF">LN736_17460</name>
</gene>
<dbReference type="PROSITE" id="PS00455">
    <property type="entry name" value="AMP_BINDING"/>
    <property type="match status" value="1"/>
</dbReference>
<dbReference type="RefSeq" id="WP_229982091.1">
    <property type="nucleotide sequence ID" value="NZ_JAJJPB010000039.1"/>
</dbReference>
<evidence type="ECO:0000313" key="6">
    <source>
        <dbReference type="Proteomes" id="UP001165422"/>
    </source>
</evidence>
<dbReference type="Pfam" id="PF13193">
    <property type="entry name" value="AMP-binding_C"/>
    <property type="match status" value="1"/>
</dbReference>
<comment type="caution">
    <text evidence="5">The sequence shown here is derived from an EMBL/GenBank/DDBJ whole genome shotgun (WGS) entry which is preliminary data.</text>
</comment>
<dbReference type="InterPro" id="IPR020845">
    <property type="entry name" value="AMP-binding_CS"/>
</dbReference>
<dbReference type="Gene3D" id="3.30.300.30">
    <property type="match status" value="1"/>
</dbReference>
<dbReference type="InterPro" id="IPR045851">
    <property type="entry name" value="AMP-bd_C_sf"/>
</dbReference>
<evidence type="ECO:0000256" key="1">
    <source>
        <dbReference type="ARBA" id="ARBA00006432"/>
    </source>
</evidence>
<dbReference type="Proteomes" id="UP001165422">
    <property type="component" value="Unassembled WGS sequence"/>
</dbReference>
<feature type="domain" description="AMP-binding enzyme C-terminal" evidence="4">
    <location>
        <begin position="435"/>
        <end position="509"/>
    </location>
</feature>
<protein>
    <submittedName>
        <fullName evidence="5">AMP-binding protein</fullName>
    </submittedName>
</protein>
<keyword evidence="2" id="KW-0436">Ligase</keyword>
<comment type="similarity">
    <text evidence="1">Belongs to the ATP-dependent AMP-binding enzyme family.</text>
</comment>
<dbReference type="Gene3D" id="3.40.50.12780">
    <property type="entry name" value="N-terminal domain of ligase-like"/>
    <property type="match status" value="1"/>
</dbReference>
<name>A0ABS8ND24_9CLOT</name>
<dbReference type="InterPro" id="IPR042099">
    <property type="entry name" value="ANL_N_sf"/>
</dbReference>
<dbReference type="Pfam" id="PF00501">
    <property type="entry name" value="AMP-binding"/>
    <property type="match status" value="1"/>
</dbReference>
<proteinExistence type="inferred from homology"/>
<evidence type="ECO:0000259" key="3">
    <source>
        <dbReference type="Pfam" id="PF00501"/>
    </source>
</evidence>
<evidence type="ECO:0000313" key="5">
    <source>
        <dbReference type="EMBL" id="MCC9296628.1"/>
    </source>
</evidence>
<dbReference type="PANTHER" id="PTHR43201">
    <property type="entry name" value="ACYL-COA SYNTHETASE"/>
    <property type="match status" value="1"/>
</dbReference>
<sequence>MRLENITIGQVLLQRLKTMADESAFEYRDVFYTWRDLDELSDVFAVKFLKRGIKYNTHVAIWGGNTPNWIITYVALAKIGAVSVLINPRYKEEELAKTFEYSDVEYVCYGDCCSNSKNIINCLNNRNIGKVKEYMYMGKNEHHGENRDQILKNLNPSDVENLKEAENKVTPQHIASIVFTSGTTSFPKGVMLTHYQLVNISREAVEQMKWEAGDRMCMSVPLFHCFGLSTGFLASLRVGFCIYLMPELHTSCILKCIHKYKITILNGVPTIFLALLSNPERRKYDLSSLKSGIIAGSKVFKEDYLKICKELKFEKLQQSYGQTETSPCVTFNGYDDSMNIKCISVGKVIPNVKIKIVSTKDGRDLGPYEAGEILVKGFNVMKGYYKCTRQNCEKVKGGWLYTGDIGYVDNCRNLYITGRKKDIIIRSGENISPVEIEEIILRYPGVLQVKVFGIPAPVVQEEISACIVAENEKLDVDGLVRYLKKHIADYKVPKYIYTFKEFPTNLNGKVNVKQLKKEIQRKVSKEEDYDFNRTASTD</sequence>